<dbReference type="PANTHER" id="PTHR11439:SF509">
    <property type="entry name" value="RNA-DIRECTED DNA POLYMERASE"/>
    <property type="match status" value="1"/>
</dbReference>
<feature type="region of interest" description="Disordered" evidence="1">
    <location>
        <begin position="195"/>
        <end position="217"/>
    </location>
</feature>
<name>A0ABQ5BWT0_9ASTR</name>
<evidence type="ECO:0000256" key="1">
    <source>
        <dbReference type="SAM" id="MobiDB-lite"/>
    </source>
</evidence>
<keyword evidence="3" id="KW-1185">Reference proteome</keyword>
<protein>
    <recommendedName>
        <fullName evidence="4">Retrovirus-related Pol polyprotein from transposon TNT 1-94</fullName>
    </recommendedName>
</protein>
<accession>A0ABQ5BWT0</accession>
<reference evidence="2" key="2">
    <citation type="submission" date="2022-01" db="EMBL/GenBank/DDBJ databases">
        <authorList>
            <person name="Yamashiro T."/>
            <person name="Shiraishi A."/>
            <person name="Satake H."/>
            <person name="Nakayama K."/>
        </authorList>
    </citation>
    <scope>NUCLEOTIDE SEQUENCE</scope>
</reference>
<feature type="region of interest" description="Disordered" evidence="1">
    <location>
        <begin position="33"/>
        <end position="54"/>
    </location>
</feature>
<reference evidence="2" key="1">
    <citation type="journal article" date="2022" name="Int. J. Mol. Sci.">
        <title>Draft Genome of Tanacetum Coccineum: Genomic Comparison of Closely Related Tanacetum-Family Plants.</title>
        <authorList>
            <person name="Yamashiro T."/>
            <person name="Shiraishi A."/>
            <person name="Nakayama K."/>
            <person name="Satake H."/>
        </authorList>
    </citation>
    <scope>NUCLEOTIDE SEQUENCE</scope>
</reference>
<evidence type="ECO:0000313" key="3">
    <source>
        <dbReference type="Proteomes" id="UP001151760"/>
    </source>
</evidence>
<sequence length="396" mass="44652">METYWQIFTSVGHRWLPTGRTFTINRTKCPMTRITSNPIVPSKDTSQTPVTTPNPKVKVYRRRTKVSKSVSFNDEPSILGSRPSNILELNINWGFAVSNLPSSSHVQCMSSKSFGNDHIAKIMGYGDYQIGNVIISWVYYVEGLGHNLFSVGSRDTNLYTHSLADMTRSSPICLLSKTSKTKSWLWNYRLVDPTDSPSSTSIDQVAPSASTSSTIHETPTPVISKDTNIALTAFVDADHVGCQDTRKSTSESAQFLGVRLIGWSSKKQKSTAISKTESEYIVLSGCCAQILWMRSQLIDYGFEFNKIPMYCDNKSAIALCCNNVQHSRSKHSDVWYHFIKEQVENCVVELYFVRTKYHMADIFTKAFPRERFKFLINKLGMKSMSPETLTSLAEET</sequence>
<dbReference type="EMBL" id="BQNB010013634">
    <property type="protein sequence ID" value="GJT18397.1"/>
    <property type="molecule type" value="Genomic_DNA"/>
</dbReference>
<gene>
    <name evidence="2" type="ORF">Tco_0877103</name>
</gene>
<feature type="non-terminal residue" evidence="2">
    <location>
        <position position="396"/>
    </location>
</feature>
<feature type="compositionally biased region" description="Polar residues" evidence="1">
    <location>
        <begin position="207"/>
        <end position="217"/>
    </location>
</feature>
<comment type="caution">
    <text evidence="2">The sequence shown here is derived from an EMBL/GenBank/DDBJ whole genome shotgun (WGS) entry which is preliminary data.</text>
</comment>
<evidence type="ECO:0008006" key="4">
    <source>
        <dbReference type="Google" id="ProtNLM"/>
    </source>
</evidence>
<evidence type="ECO:0000313" key="2">
    <source>
        <dbReference type="EMBL" id="GJT18397.1"/>
    </source>
</evidence>
<dbReference type="Proteomes" id="UP001151760">
    <property type="component" value="Unassembled WGS sequence"/>
</dbReference>
<organism evidence="2 3">
    <name type="scientific">Tanacetum coccineum</name>
    <dbReference type="NCBI Taxonomy" id="301880"/>
    <lineage>
        <taxon>Eukaryota</taxon>
        <taxon>Viridiplantae</taxon>
        <taxon>Streptophyta</taxon>
        <taxon>Embryophyta</taxon>
        <taxon>Tracheophyta</taxon>
        <taxon>Spermatophyta</taxon>
        <taxon>Magnoliopsida</taxon>
        <taxon>eudicotyledons</taxon>
        <taxon>Gunneridae</taxon>
        <taxon>Pentapetalae</taxon>
        <taxon>asterids</taxon>
        <taxon>campanulids</taxon>
        <taxon>Asterales</taxon>
        <taxon>Asteraceae</taxon>
        <taxon>Asteroideae</taxon>
        <taxon>Anthemideae</taxon>
        <taxon>Anthemidinae</taxon>
        <taxon>Tanacetum</taxon>
    </lineage>
</organism>
<dbReference type="CDD" id="cd09272">
    <property type="entry name" value="RNase_HI_RT_Ty1"/>
    <property type="match status" value="1"/>
</dbReference>
<proteinExistence type="predicted"/>
<dbReference type="PANTHER" id="PTHR11439">
    <property type="entry name" value="GAG-POL-RELATED RETROTRANSPOSON"/>
    <property type="match status" value="1"/>
</dbReference>